<keyword evidence="2" id="KW-0503">Monooxygenase</keyword>
<gene>
    <name evidence="2" type="ORF">GCM10010470_48160</name>
</gene>
<dbReference type="Pfam" id="PF03992">
    <property type="entry name" value="ABM"/>
    <property type="match status" value="1"/>
</dbReference>
<organism evidence="2 3">
    <name type="scientific">Saccharopolyspora taberi</name>
    <dbReference type="NCBI Taxonomy" id="60895"/>
    <lineage>
        <taxon>Bacteria</taxon>
        <taxon>Bacillati</taxon>
        <taxon>Actinomycetota</taxon>
        <taxon>Actinomycetes</taxon>
        <taxon>Pseudonocardiales</taxon>
        <taxon>Pseudonocardiaceae</taxon>
        <taxon>Saccharopolyspora</taxon>
    </lineage>
</organism>
<dbReference type="InterPro" id="IPR011008">
    <property type="entry name" value="Dimeric_a/b-barrel"/>
</dbReference>
<keyword evidence="2" id="KW-0560">Oxidoreductase</keyword>
<evidence type="ECO:0000313" key="3">
    <source>
        <dbReference type="Proteomes" id="UP001500979"/>
    </source>
</evidence>
<dbReference type="GO" id="GO:0004497">
    <property type="term" value="F:monooxygenase activity"/>
    <property type="evidence" value="ECO:0007669"/>
    <property type="project" value="UniProtKB-KW"/>
</dbReference>
<accession>A0ABN3VIH6</accession>
<dbReference type="InterPro" id="IPR007138">
    <property type="entry name" value="ABM_dom"/>
</dbReference>
<proteinExistence type="predicted"/>
<name>A0ABN3VIH6_9PSEU</name>
<comment type="caution">
    <text evidence="2">The sequence shown here is derived from an EMBL/GenBank/DDBJ whole genome shotgun (WGS) entry which is preliminary data.</text>
</comment>
<keyword evidence="3" id="KW-1185">Reference proteome</keyword>
<dbReference type="Proteomes" id="UP001500979">
    <property type="component" value="Unassembled WGS sequence"/>
</dbReference>
<dbReference type="SUPFAM" id="SSF54909">
    <property type="entry name" value="Dimeric alpha+beta barrel"/>
    <property type="match status" value="1"/>
</dbReference>
<dbReference type="PROSITE" id="PS51725">
    <property type="entry name" value="ABM"/>
    <property type="match status" value="1"/>
</dbReference>
<feature type="domain" description="ABM" evidence="1">
    <location>
        <begin position="2"/>
        <end position="91"/>
    </location>
</feature>
<dbReference type="Gene3D" id="3.30.70.100">
    <property type="match status" value="1"/>
</dbReference>
<dbReference type="EMBL" id="BAAAUX010000019">
    <property type="protein sequence ID" value="GAA2807235.1"/>
    <property type="molecule type" value="Genomic_DNA"/>
</dbReference>
<protein>
    <submittedName>
        <fullName evidence="2">Antibiotic biosynthesis monooxygenase</fullName>
    </submittedName>
</protein>
<evidence type="ECO:0000259" key="1">
    <source>
        <dbReference type="PROSITE" id="PS51725"/>
    </source>
</evidence>
<sequence>MILETAVLDVVEDRTAEFETAFEEAKPLVAATPGFLGLELRRCVERDGRYLLLIRWRSVADHEQGFRQGPDYQRWKELLHHFYDPFPVVEHYEPVTAC</sequence>
<evidence type="ECO:0000313" key="2">
    <source>
        <dbReference type="EMBL" id="GAA2807235.1"/>
    </source>
</evidence>
<reference evidence="2 3" key="1">
    <citation type="journal article" date="2019" name="Int. J. Syst. Evol. Microbiol.">
        <title>The Global Catalogue of Microorganisms (GCM) 10K type strain sequencing project: providing services to taxonomists for standard genome sequencing and annotation.</title>
        <authorList>
            <consortium name="The Broad Institute Genomics Platform"/>
            <consortium name="The Broad Institute Genome Sequencing Center for Infectious Disease"/>
            <person name="Wu L."/>
            <person name="Ma J."/>
        </authorList>
    </citation>
    <scope>NUCLEOTIDE SEQUENCE [LARGE SCALE GENOMIC DNA]</scope>
    <source>
        <strain evidence="2 3">JCM 9383</strain>
    </source>
</reference>